<evidence type="ECO:0000256" key="3">
    <source>
        <dbReference type="ARBA" id="ARBA00022833"/>
    </source>
</evidence>
<protein>
    <recommendedName>
        <fullName evidence="5">AN1-type domain-containing protein</fullName>
    </recommendedName>
</protein>
<keyword evidence="4" id="KW-1133">Transmembrane helix</keyword>
<dbReference type="Gene3D" id="4.10.1110.10">
    <property type="entry name" value="AN1-like Zinc finger"/>
    <property type="match status" value="1"/>
</dbReference>
<accession>A0A6B1IQ38</accession>
<evidence type="ECO:0000313" key="6">
    <source>
        <dbReference type="EMBL" id="MYL17155.1"/>
    </source>
</evidence>
<gene>
    <name evidence="6" type="ORF">GLW36_10925</name>
</gene>
<feature type="domain" description="AN1-type" evidence="5">
    <location>
        <begin position="3"/>
        <end position="41"/>
    </location>
</feature>
<dbReference type="InterPro" id="IPR014044">
    <property type="entry name" value="CAP_dom"/>
</dbReference>
<evidence type="ECO:0000256" key="4">
    <source>
        <dbReference type="SAM" id="Phobius"/>
    </source>
</evidence>
<dbReference type="Gene3D" id="3.40.33.10">
    <property type="entry name" value="CAP"/>
    <property type="match status" value="1"/>
</dbReference>
<dbReference type="SUPFAM" id="SSF118310">
    <property type="entry name" value="AN1-like Zinc finger"/>
    <property type="match status" value="1"/>
</dbReference>
<comment type="caution">
    <text evidence="6">The sequence shown here is derived from an EMBL/GenBank/DDBJ whole genome shotgun (WGS) entry which is preliminary data.</text>
</comment>
<dbReference type="InterPro" id="IPR035896">
    <property type="entry name" value="AN1-like_Znf"/>
</dbReference>
<keyword evidence="4" id="KW-0812">Transmembrane</keyword>
<feature type="transmembrane region" description="Helical" evidence="4">
    <location>
        <begin position="71"/>
        <end position="92"/>
    </location>
</feature>
<evidence type="ECO:0000313" key="7">
    <source>
        <dbReference type="Proteomes" id="UP000460194"/>
    </source>
</evidence>
<dbReference type="AlphaFoldDB" id="A0A6B1IQ38"/>
<evidence type="ECO:0000259" key="5">
    <source>
        <dbReference type="SMART" id="SM00154"/>
    </source>
</evidence>
<dbReference type="InterPro" id="IPR035940">
    <property type="entry name" value="CAP_sf"/>
</dbReference>
<reference evidence="6 7" key="1">
    <citation type="submission" date="2019-11" db="EMBL/GenBank/DDBJ databases">
        <title>Genome sequences of 17 halophilic strains isolated from different environments.</title>
        <authorList>
            <person name="Furrow R.E."/>
        </authorList>
    </citation>
    <scope>NUCLEOTIDE SEQUENCE [LARGE SCALE GENOMIC DNA]</scope>
    <source>
        <strain evidence="6 7">22517_05_Cabo</strain>
    </source>
</reference>
<keyword evidence="3" id="KW-0862">Zinc</keyword>
<name>A0A6B1IQ38_9EURY</name>
<organism evidence="6 7">
    <name type="scientific">Halorubrum distributum</name>
    <dbReference type="NCBI Taxonomy" id="29283"/>
    <lineage>
        <taxon>Archaea</taxon>
        <taxon>Methanobacteriati</taxon>
        <taxon>Methanobacteriota</taxon>
        <taxon>Stenosarchaea group</taxon>
        <taxon>Halobacteria</taxon>
        <taxon>Halobacteriales</taxon>
        <taxon>Haloferacaceae</taxon>
        <taxon>Halorubrum</taxon>
        <taxon>Halorubrum distributum group</taxon>
    </lineage>
</organism>
<dbReference type="PANTHER" id="PTHR31157:SF1">
    <property type="entry name" value="SCP DOMAIN-CONTAINING PROTEIN"/>
    <property type="match status" value="1"/>
</dbReference>
<evidence type="ECO:0000256" key="1">
    <source>
        <dbReference type="ARBA" id="ARBA00022723"/>
    </source>
</evidence>
<dbReference type="SMART" id="SM00154">
    <property type="entry name" value="ZnF_AN1"/>
    <property type="match status" value="1"/>
</dbReference>
<feature type="transmembrane region" description="Helical" evidence="4">
    <location>
        <begin position="104"/>
        <end position="123"/>
    </location>
</feature>
<proteinExistence type="predicted"/>
<sequence length="293" mass="32552">MDCDHCGRDIDGMPYTCNRCGETHCSDHRLPEYHECVHVQTSERSWENYASAQAEERSSGSSNSLSRVADVFSLLISIPYWIGSNIIGFLKFTRKYPATGLWKISKFVIVAAVLVLIAGQAGFGPIDSPQEQVVSPFSSTVSNVTESTEINETQVEQLVREEVNQRRSERGLSRLSGSASLNEQSRLHSDDMAAYDELAHDLPGSTTDERLSEASCPSGGENVAQSWVFEDIETESGTEYLADEEELADSLTRQWMNSPGHRENMLRTQWSETGVGITVTDENKVYATQMFCA</sequence>
<dbReference type="Pfam" id="PF00188">
    <property type="entry name" value="CAP"/>
    <property type="match status" value="1"/>
</dbReference>
<evidence type="ECO:0000256" key="2">
    <source>
        <dbReference type="ARBA" id="ARBA00022771"/>
    </source>
</evidence>
<dbReference type="EMBL" id="WMEO01000017">
    <property type="protein sequence ID" value="MYL17155.1"/>
    <property type="molecule type" value="Genomic_DNA"/>
</dbReference>
<dbReference type="GO" id="GO:0008270">
    <property type="term" value="F:zinc ion binding"/>
    <property type="evidence" value="ECO:0007669"/>
    <property type="project" value="UniProtKB-KW"/>
</dbReference>
<keyword evidence="1" id="KW-0479">Metal-binding</keyword>
<dbReference type="SUPFAM" id="SSF55797">
    <property type="entry name" value="PR-1-like"/>
    <property type="match status" value="1"/>
</dbReference>
<dbReference type="CDD" id="cd05379">
    <property type="entry name" value="CAP_bacterial"/>
    <property type="match status" value="1"/>
</dbReference>
<dbReference type="InterPro" id="IPR000058">
    <property type="entry name" value="Znf_AN1"/>
</dbReference>
<keyword evidence="2" id="KW-0863">Zinc-finger</keyword>
<keyword evidence="4" id="KW-0472">Membrane</keyword>
<dbReference type="PANTHER" id="PTHR31157">
    <property type="entry name" value="SCP DOMAIN-CONTAINING PROTEIN"/>
    <property type="match status" value="1"/>
</dbReference>
<dbReference type="Proteomes" id="UP000460194">
    <property type="component" value="Unassembled WGS sequence"/>
</dbReference>